<organism evidence="1 2">
    <name type="scientific">Acaulospora colombiana</name>
    <dbReference type="NCBI Taxonomy" id="27376"/>
    <lineage>
        <taxon>Eukaryota</taxon>
        <taxon>Fungi</taxon>
        <taxon>Fungi incertae sedis</taxon>
        <taxon>Mucoromycota</taxon>
        <taxon>Glomeromycotina</taxon>
        <taxon>Glomeromycetes</taxon>
        <taxon>Diversisporales</taxon>
        <taxon>Acaulosporaceae</taxon>
        <taxon>Acaulospora</taxon>
    </lineage>
</organism>
<name>A0ACA9KET8_9GLOM</name>
<proteinExistence type="predicted"/>
<sequence length="161" mass="19007">MFKAIKSYAAPIWVVNFVEGTRLNPTKLKNSQQFARERGLPVLQNLLLPRTKGFVACVRQLRDTHVQYVYDITIAYRHITRGFQFPPNLIQVHACSPLTPPWLFHVHIRRYAIKDLPRDDKELSEWVQQIFVEKDSLLEDMKHRWTESASLGQVREERYFG</sequence>
<reference evidence="1" key="1">
    <citation type="submission" date="2021-06" db="EMBL/GenBank/DDBJ databases">
        <authorList>
            <person name="Kallberg Y."/>
            <person name="Tangrot J."/>
            <person name="Rosling A."/>
        </authorList>
    </citation>
    <scope>NUCLEOTIDE SEQUENCE</scope>
    <source>
        <strain evidence="1">CL356</strain>
    </source>
</reference>
<keyword evidence="2" id="KW-1185">Reference proteome</keyword>
<dbReference type="Proteomes" id="UP000789525">
    <property type="component" value="Unassembled WGS sequence"/>
</dbReference>
<comment type="caution">
    <text evidence="1">The sequence shown here is derived from an EMBL/GenBank/DDBJ whole genome shotgun (WGS) entry which is preliminary data.</text>
</comment>
<protein>
    <submittedName>
        <fullName evidence="1">13579_t:CDS:1</fullName>
    </submittedName>
</protein>
<dbReference type="EMBL" id="CAJVPT010001807">
    <property type="protein sequence ID" value="CAG8469124.1"/>
    <property type="molecule type" value="Genomic_DNA"/>
</dbReference>
<gene>
    <name evidence="1" type="ORF">ACOLOM_LOCUS1510</name>
</gene>
<accession>A0ACA9KET8</accession>
<evidence type="ECO:0000313" key="1">
    <source>
        <dbReference type="EMBL" id="CAG8469124.1"/>
    </source>
</evidence>
<evidence type="ECO:0000313" key="2">
    <source>
        <dbReference type="Proteomes" id="UP000789525"/>
    </source>
</evidence>